<dbReference type="AlphaFoldDB" id="A0A3B0T1V0"/>
<sequence length="161" mass="17569">MKQKKIRILASVAALALIASACSINVERNVDGSLQVTGEITAQALATEFERDPDNDSVKLSINDGVMLLDVEGVDENGEYVANLRIELSAVDGVLVVNITEAFYNGWTVPDDMRAEFNAEVSKEIREGLEENPDATLVSLVADNNKIVAEWRVETEDSKKS</sequence>
<accession>A0A3B0T1V0</accession>
<gene>
    <name evidence="1" type="ORF">MNBD_ACTINO02-2921</name>
</gene>
<proteinExistence type="predicted"/>
<organism evidence="1">
    <name type="scientific">hydrothermal vent metagenome</name>
    <dbReference type="NCBI Taxonomy" id="652676"/>
    <lineage>
        <taxon>unclassified sequences</taxon>
        <taxon>metagenomes</taxon>
        <taxon>ecological metagenomes</taxon>
    </lineage>
</organism>
<dbReference type="PROSITE" id="PS51257">
    <property type="entry name" value="PROKAR_LIPOPROTEIN"/>
    <property type="match status" value="1"/>
</dbReference>
<protein>
    <recommendedName>
        <fullName evidence="2">Lipoprotein</fullName>
    </recommendedName>
</protein>
<reference evidence="1" key="1">
    <citation type="submission" date="2018-06" db="EMBL/GenBank/DDBJ databases">
        <authorList>
            <person name="Zhirakovskaya E."/>
        </authorList>
    </citation>
    <scope>NUCLEOTIDE SEQUENCE</scope>
</reference>
<evidence type="ECO:0000313" key="1">
    <source>
        <dbReference type="EMBL" id="VAW06329.1"/>
    </source>
</evidence>
<name>A0A3B0T1V0_9ZZZZ</name>
<evidence type="ECO:0008006" key="2">
    <source>
        <dbReference type="Google" id="ProtNLM"/>
    </source>
</evidence>
<dbReference type="EMBL" id="UOEK01000346">
    <property type="protein sequence ID" value="VAW06329.1"/>
    <property type="molecule type" value="Genomic_DNA"/>
</dbReference>